<organism evidence="4">
    <name type="scientific">Crassula perforata</name>
    <name type="common">Pygmyweed</name>
    <dbReference type="NCBI Taxonomy" id="131161"/>
    <lineage>
        <taxon>Eukaryota</taxon>
        <taxon>Viridiplantae</taxon>
        <taxon>Streptophyta</taxon>
        <taxon>Embryophyta</taxon>
        <taxon>Tracheophyta</taxon>
        <taxon>Spermatophyta</taxon>
        <taxon>Magnoliopsida</taxon>
        <taxon>eudicotyledons</taxon>
        <taxon>Gunneridae</taxon>
        <taxon>Pentapetalae</taxon>
        <taxon>Saxifragales</taxon>
        <taxon>Crassulaceae</taxon>
        <taxon>Crassula</taxon>
    </lineage>
</organism>
<dbReference type="InterPro" id="IPR008896">
    <property type="entry name" value="TIC214"/>
</dbReference>
<feature type="transmembrane region" description="Helical" evidence="2">
    <location>
        <begin position="218"/>
        <end position="235"/>
    </location>
</feature>
<evidence type="ECO:0000313" key="4">
    <source>
        <dbReference type="EMBL" id="QQW46978.1"/>
    </source>
</evidence>
<dbReference type="EMBL" id="MW206794">
    <property type="protein sequence ID" value="QQW46978.1"/>
    <property type="molecule type" value="Genomic_DNA"/>
</dbReference>
<feature type="transmembrane region" description="Helical" evidence="2">
    <location>
        <begin position="84"/>
        <end position="104"/>
    </location>
</feature>
<keyword evidence="2" id="KW-0472">Membrane</keyword>
<comment type="function">
    <text evidence="2">Involved in protein precursor import into chloroplasts. May be part of an intermediate translocation complex acting as a protein-conducting channel at the inner envelope.</text>
</comment>
<keyword evidence="2 4" id="KW-0934">Plastid</keyword>
<feature type="compositionally biased region" description="Acidic residues" evidence="3">
    <location>
        <begin position="256"/>
        <end position="265"/>
    </location>
</feature>
<dbReference type="RefSeq" id="YP_010036436.1">
    <property type="nucleotide sequence ID" value="NC_053949.1"/>
</dbReference>
<dbReference type="GO" id="GO:0015031">
    <property type="term" value="P:protein transport"/>
    <property type="evidence" value="ECO:0007669"/>
    <property type="project" value="UniProtKB-KW"/>
</dbReference>
<feature type="region of interest" description="Disordered" evidence="3">
    <location>
        <begin position="253"/>
        <end position="311"/>
    </location>
</feature>
<feature type="transmembrane region" description="Helical" evidence="2">
    <location>
        <begin position="124"/>
        <end position="144"/>
    </location>
</feature>
<keyword evidence="2" id="KW-1001">Plastid inner membrane</keyword>
<protein>
    <recommendedName>
        <fullName evidence="2">Protein TIC 214</fullName>
    </recommendedName>
    <alternativeName>
        <fullName evidence="2">Translocon at the inner envelope membrane of chloroplasts 214</fullName>
    </alternativeName>
</protein>
<keyword evidence="2" id="KW-0813">Transport</keyword>
<comment type="similarity">
    <text evidence="2">Belongs to the TIC214 family.</text>
</comment>
<keyword evidence="2 4" id="KW-0150">Chloroplast</keyword>
<feature type="transmembrane region" description="Helical" evidence="2">
    <location>
        <begin position="57"/>
        <end position="78"/>
    </location>
</feature>
<feature type="transmembrane region" description="Helical" evidence="2">
    <location>
        <begin position="27"/>
        <end position="45"/>
    </location>
</feature>
<keyword evidence="2" id="KW-1133">Transmembrane helix</keyword>
<keyword evidence="2" id="KW-0812">Transmembrane</keyword>
<evidence type="ECO:0000256" key="2">
    <source>
        <dbReference type="RuleBase" id="RU364085"/>
    </source>
</evidence>
<sequence length="1665" mass="197463">MILTSFLLGNLVTLCMKIINSVVVVGLYYGFLTTFSIGPSYLLLLRAQVMEEGTEKRVSATTGFITGQLMMFISIYYAPLHLALGRPHTITILAVPYLLFHFFWNNQKHFFDSRSTNRNSMRNLSIQCVFLNNLLFQLFNYFILPSSMLARLVNIYMFRCNNKMLFVTSSFVGWLIGHVLFMKWVGLVLVWMRQNYSIRSNMDIRSNKYLVSEVRNSMARLFSIFLFITCVYYLGRIPSTLVLKETSVTEERGESIEETDVEIENTSETKGTKDEQEGSTEEDPSPSLLSEEKEDPDNIDETEEIRVNGKEKTKDEFHFTETCYKNSPVYETSKLEILKKKENKLGNKLETLMTPLFDYKRWKRPLRYIKNNKFENSVINEMSQYFFFHVQIMEKKRISFTYPPSLKTFLEILQRKLSFFRLENSARDKLEKNWVYKNEQNETNLITEFKNRINALEDGSLSLDGLTRLRTNTTKKEYLIKKKDPLVNGFYRGPIKKKISPLILSDIINSRDIFLINKIHGILFSNNFIEFEQIMNMYNEKKDTFLLSSGIQEISKKIPRWSYKLIDEVERQEQEEQAAMADEPGIRSRKAFVSVIFTINEPVYNNYYDPEEFDLRVHLAEPDFRRNIIRGSIRAQRRKIPILKLSQSVHSPLFLYRLEKSPLSFFDISGLIKLTFRNWMEKTTEFQISEKKEKKKKYIKQAKISIQPENPIIHPQVIRTSILITQSILRKYIILPSLIIAKNIGRILLFQFPEWSKDFENWSKERHVKCTCDGVQLSEKDLPKDWLTAGIQIKILFPFYLKPWYRSKLKSPQIDGLKRKKTEKKKKFCFLTVWGKTTEQPSGPPQKKPSFFLPIFKELIRKILKLKTNLFFYFKMLKERKKWINKGVLFITRLINGPSKKNQIILFGLSEIDEWGETKNEKNLIKTNEIIYESPIPTLPKTWTKDSLTEKKMKDLNTRTRTIRNRLEQIIKDKTNEFGTTQIKNKFNKKSNIIKRLAYQITRLSFNSHYFSQVFIERIYNQNLLGPINRIIMKAKLFFSFESRKKKMDNYIYNNEAKKKVIHFQKSFFYISISNQNSKPKNDLTSLSQAYVVYKLSQNQAINLDNLRFKSALQYHQTSLVLKDEIKGYSFGVQDRTELMLLNYGRNHWKNWLRDHYQYNMSHIRWSGLVPKKWKKKLNHNSSRQNQNLDEKENYYELTSLSKRKQNFKKNYQYDLLSYKSINYENKKNAYISLLPSKVNNNQKISYNYNTDKRKLFRLGGNNSLGEGAILGMEKLPYFDSEMLYFSLRKRVDIETWIQANIKNTKTMNYQLIEKIDKRSFFNWLGLNKEFPILNLELWFLPELILLYNTYKLKPWIIPIKSLFIEKKNIALKKKPHFFIAPNELENRNEKKRKVYPRNLGSVLLKQEDGGSDYGAESDIKNRITESAMDEDLDFFLTRHLIVQLRWPYSYEISVLKNIKVYCLLLSLRNPRESALSAIQTREMKLDIVPNFKYVTEWLQKGVFFIEPVRLSVNNSGQFLMYQTLYVSLVQKKKSKTNERYRENIYFSKSIAKQQKNIGNRDIENKNYGLLVLETLLSPRHRRELRIRISFNSKKNKGIDLNRVFSSENSVQIYGHFLFESYCLDRLKFFVWPNCRLEDLACMNRYWFNTNNGSSFSMLRINMYP</sequence>
<dbReference type="Pfam" id="PF05758">
    <property type="entry name" value="Ycf1"/>
    <property type="match status" value="2"/>
</dbReference>
<evidence type="ECO:0000256" key="3">
    <source>
        <dbReference type="SAM" id="MobiDB-lite"/>
    </source>
</evidence>
<name>A0A7U0KL57_CRAPE</name>
<feature type="compositionally biased region" description="Acidic residues" evidence="3">
    <location>
        <begin position="292"/>
        <end position="303"/>
    </location>
</feature>
<feature type="transmembrane region" description="Helical" evidence="2">
    <location>
        <begin position="164"/>
        <end position="192"/>
    </location>
</feature>
<reference evidence="4" key="1">
    <citation type="submission" date="2020-11" db="EMBL/GenBank/DDBJ databases">
        <title>Plastome structure and phylogeny backbone of Crassulaceae.</title>
        <authorList>
            <person name="Chang H."/>
        </authorList>
    </citation>
    <scope>NUCLEOTIDE SEQUENCE</scope>
    <source>
        <tissue evidence="4">Leaf</tissue>
    </source>
</reference>
<evidence type="ECO:0000256" key="1">
    <source>
        <dbReference type="ARBA" id="ARBA00004141"/>
    </source>
</evidence>
<comment type="subcellular location">
    <subcellularLocation>
        <location evidence="1">Membrane</location>
        <topology evidence="1">Multi-pass membrane protein</topology>
    </subcellularLocation>
    <subcellularLocation>
        <location evidence="2">Plastid</location>
        <location evidence="2">Chloroplast inner membrane</location>
    </subcellularLocation>
</comment>
<gene>
    <name evidence="4" type="primary">ycf1</name>
    <name evidence="2" type="synonym">TIC214</name>
</gene>
<dbReference type="PANTHER" id="PTHR33163">
    <property type="entry name" value="PROTEIN TIC 214-RELATED"/>
    <property type="match status" value="1"/>
</dbReference>
<dbReference type="GO" id="GO:0009706">
    <property type="term" value="C:chloroplast inner membrane"/>
    <property type="evidence" value="ECO:0007669"/>
    <property type="project" value="UniProtKB-SubCell"/>
</dbReference>
<dbReference type="PANTHER" id="PTHR33163:SF40">
    <property type="entry name" value="PROTEIN TIC 214"/>
    <property type="match status" value="1"/>
</dbReference>
<accession>A0A7U0KL57</accession>
<keyword evidence="2" id="KW-0653">Protein transport</keyword>
<dbReference type="GeneID" id="63384657"/>
<proteinExistence type="inferred from homology"/>
<geneLocation type="chloroplast" evidence="4"/>
<comment type="subunit">
    <text evidence="2">Part of the Tic complex.</text>
</comment>